<dbReference type="AlphaFoldDB" id="A0A075B3S3"/>
<evidence type="ECO:0000313" key="3">
    <source>
        <dbReference type="Proteomes" id="UP000030755"/>
    </source>
</evidence>
<dbReference type="STRING" id="988480.A0A075B3S3"/>
<dbReference type="Proteomes" id="UP000281549">
    <property type="component" value="Unassembled WGS sequence"/>
</dbReference>
<dbReference type="Proteomes" id="UP000030755">
    <property type="component" value="Unassembled WGS sequence"/>
</dbReference>
<evidence type="ECO:0000313" key="4">
    <source>
        <dbReference type="Proteomes" id="UP000281549"/>
    </source>
</evidence>
<dbReference type="PANTHER" id="PTHR13244">
    <property type="entry name" value="ZINC FINGER MYND DOMAIN CONTAINING PROTEIN 10"/>
    <property type="match status" value="1"/>
</dbReference>
<dbReference type="OrthoDB" id="432970at2759"/>
<gene>
    <name evidence="1" type="ORF">O9G_004363</name>
    <name evidence="2" type="ORF">ROZALSC1DRAFT_27038</name>
</gene>
<evidence type="ECO:0000313" key="2">
    <source>
        <dbReference type="EMBL" id="RKP21582.1"/>
    </source>
</evidence>
<proteinExistence type="predicted"/>
<reference evidence="4" key="2">
    <citation type="journal article" date="2018" name="Nat. Microbiol.">
        <title>Leveraging single-cell genomics to expand the fungal tree of life.</title>
        <authorList>
            <person name="Ahrendt S.R."/>
            <person name="Quandt C.A."/>
            <person name="Ciobanu D."/>
            <person name="Clum A."/>
            <person name="Salamov A."/>
            <person name="Andreopoulos B."/>
            <person name="Cheng J.F."/>
            <person name="Woyke T."/>
            <person name="Pelin A."/>
            <person name="Henrissat B."/>
            <person name="Reynolds N.K."/>
            <person name="Benny G.L."/>
            <person name="Smith M.E."/>
            <person name="James T.Y."/>
            <person name="Grigoriev I.V."/>
        </authorList>
    </citation>
    <scope>NUCLEOTIDE SEQUENCE [LARGE SCALE GENOMIC DNA]</scope>
    <source>
        <strain evidence="4">CSF55</strain>
    </source>
</reference>
<dbReference type="InterPro" id="IPR052298">
    <property type="entry name" value="ZMYND10"/>
</dbReference>
<reference evidence="2" key="3">
    <citation type="submission" date="2018-08" db="EMBL/GenBank/DDBJ databases">
        <title>Leveraging single-cell genomics to expand the Fungal Tree of Life.</title>
        <authorList>
            <consortium name="DOE Joint Genome Institute"/>
            <person name="Ahrendt S.R."/>
            <person name="Quandt C.A."/>
            <person name="Ciobanu D."/>
            <person name="Clum A."/>
            <person name="Salamov A."/>
            <person name="Andreopoulos B."/>
            <person name="Cheng J.-F."/>
            <person name="Woyke T."/>
            <person name="Pelin A."/>
            <person name="Henrissat B."/>
            <person name="Reynolds N."/>
            <person name="Benny G.L."/>
            <person name="Smith M.E."/>
            <person name="James T.Y."/>
            <person name="Grigoriev I.V."/>
        </authorList>
    </citation>
    <scope>NUCLEOTIDE SEQUENCE</scope>
    <source>
        <strain evidence="2">CSF55</strain>
    </source>
</reference>
<dbReference type="HOGENOM" id="CLU_960269_0_0_1"/>
<dbReference type="GO" id="GO:0005737">
    <property type="term" value="C:cytoplasm"/>
    <property type="evidence" value="ECO:0007669"/>
    <property type="project" value="TreeGrafter"/>
</dbReference>
<reference evidence="1 3" key="1">
    <citation type="journal article" date="2013" name="Curr. Biol.">
        <title>Shared signatures of parasitism and phylogenomics unite Cryptomycota and microsporidia.</title>
        <authorList>
            <person name="James T.Y."/>
            <person name="Pelin A."/>
            <person name="Bonen L."/>
            <person name="Ahrendt S."/>
            <person name="Sain D."/>
            <person name="Corradi N."/>
            <person name="Stajich J.E."/>
        </authorList>
    </citation>
    <scope>NUCLEOTIDE SEQUENCE [LARGE SCALE GENOMIC DNA]</scope>
    <source>
        <strain evidence="1">CSF55</strain>
        <strain evidence="1">CSF55</strain>
    </source>
</reference>
<protein>
    <submittedName>
        <fullName evidence="1">Uncharacterized protein</fullName>
    </submittedName>
</protein>
<dbReference type="PANTHER" id="PTHR13244:SF7">
    <property type="entry name" value="ZINC FINGER MYND DOMAIN-CONTAINING PROTEIN 10"/>
    <property type="match status" value="1"/>
</dbReference>
<dbReference type="EMBL" id="KE560772">
    <property type="protein sequence ID" value="EPZ35706.1"/>
    <property type="molecule type" value="Genomic_DNA"/>
</dbReference>
<name>A0A075B3S3_ROZAC</name>
<evidence type="ECO:0000313" key="1">
    <source>
        <dbReference type="EMBL" id="EPZ35706.1"/>
    </source>
</evidence>
<accession>A0A075B3S3</accession>
<organism evidence="1 3">
    <name type="scientific">Rozella allomycis (strain CSF55)</name>
    <dbReference type="NCBI Taxonomy" id="988480"/>
    <lineage>
        <taxon>Eukaryota</taxon>
        <taxon>Fungi</taxon>
        <taxon>Fungi incertae sedis</taxon>
        <taxon>Cryptomycota</taxon>
        <taxon>Cryptomycota incertae sedis</taxon>
        <taxon>Rozella</taxon>
    </lineage>
</organism>
<dbReference type="EMBL" id="ML004944">
    <property type="protein sequence ID" value="RKP21582.1"/>
    <property type="molecule type" value="Genomic_DNA"/>
</dbReference>
<keyword evidence="3" id="KW-1185">Reference proteome</keyword>
<sequence>MTGEIESPAQLSYAEAGEVIEYLSTLDLSAFGSLPWLERHENFVKLNIQAHLNIANNRDEYIAELVCKSEKSHLFLNELLLSECWSKRVFPEIVKSADERNSESYNQSKELEFSISIFSLSILRYLTDHLDILPINSISRLIDTHDIIQSLVCLLKHAPWIKKDNLIPDKIKVFEDGQWSWVGIPDYEKVSKAEAQVWLTLLNIIRPLMERKSLLDQIPVLEHLQRALDEIAIMNVNVIPSNQAFMIKEISETESFIDHYWTNNCKTLLKQQIQVFSVYNHEKHVEISNK</sequence>